<dbReference type="AlphaFoldDB" id="A0A6J7CS21"/>
<dbReference type="GO" id="GO:0005737">
    <property type="term" value="C:cytoplasm"/>
    <property type="evidence" value="ECO:0007669"/>
    <property type="project" value="TreeGrafter"/>
</dbReference>
<dbReference type="PANTHER" id="PTHR43441:SF11">
    <property type="entry name" value="RIBOSOMAL-PROTEIN-SERINE ACETYLTRANSFERASE"/>
    <property type="match status" value="1"/>
</dbReference>
<evidence type="ECO:0000259" key="1">
    <source>
        <dbReference type="PROSITE" id="PS51186"/>
    </source>
</evidence>
<evidence type="ECO:0000313" key="2">
    <source>
        <dbReference type="EMBL" id="CAB4858939.1"/>
    </source>
</evidence>
<dbReference type="InterPro" id="IPR051908">
    <property type="entry name" value="Ribosomal_N-acetyltransferase"/>
</dbReference>
<organism evidence="2">
    <name type="scientific">freshwater metagenome</name>
    <dbReference type="NCBI Taxonomy" id="449393"/>
    <lineage>
        <taxon>unclassified sequences</taxon>
        <taxon>metagenomes</taxon>
        <taxon>ecological metagenomes</taxon>
    </lineage>
</organism>
<reference evidence="2" key="1">
    <citation type="submission" date="2020-05" db="EMBL/GenBank/DDBJ databases">
        <authorList>
            <person name="Chiriac C."/>
            <person name="Salcher M."/>
            <person name="Ghai R."/>
            <person name="Kavagutti S V."/>
        </authorList>
    </citation>
    <scope>NUCLEOTIDE SEQUENCE</scope>
</reference>
<proteinExistence type="predicted"/>
<feature type="domain" description="N-acetyltransferase" evidence="1">
    <location>
        <begin position="9"/>
        <end position="168"/>
    </location>
</feature>
<name>A0A6J7CS21_9ZZZZ</name>
<dbReference type="GO" id="GO:0008999">
    <property type="term" value="F:protein-N-terminal-alanine acetyltransferase activity"/>
    <property type="evidence" value="ECO:0007669"/>
    <property type="project" value="TreeGrafter"/>
</dbReference>
<gene>
    <name evidence="2" type="ORF">UFOPK3423_00120</name>
</gene>
<accession>A0A6J7CS21</accession>
<dbReference type="GO" id="GO:1990189">
    <property type="term" value="F:protein N-terminal-serine acetyltransferase activity"/>
    <property type="evidence" value="ECO:0007669"/>
    <property type="project" value="TreeGrafter"/>
</dbReference>
<dbReference type="InterPro" id="IPR000182">
    <property type="entry name" value="GNAT_dom"/>
</dbReference>
<dbReference type="SUPFAM" id="SSF55729">
    <property type="entry name" value="Acyl-CoA N-acyltransferases (Nat)"/>
    <property type="match status" value="1"/>
</dbReference>
<protein>
    <submittedName>
        <fullName evidence="2">Unannotated protein</fullName>
    </submittedName>
</protein>
<dbReference type="PANTHER" id="PTHR43441">
    <property type="entry name" value="RIBOSOMAL-PROTEIN-SERINE ACETYLTRANSFERASE"/>
    <property type="match status" value="1"/>
</dbReference>
<dbReference type="Pfam" id="PF13302">
    <property type="entry name" value="Acetyltransf_3"/>
    <property type="match status" value="1"/>
</dbReference>
<dbReference type="InterPro" id="IPR016181">
    <property type="entry name" value="Acyl_CoA_acyltransferase"/>
</dbReference>
<dbReference type="PROSITE" id="PS51186">
    <property type="entry name" value="GNAT"/>
    <property type="match status" value="1"/>
</dbReference>
<dbReference type="Gene3D" id="3.40.630.30">
    <property type="match status" value="1"/>
</dbReference>
<sequence>MFQLHGPTLTLRAPTPDDAPALFALANDDEVTRWFSWGPYTTIEEPQAYIARAAERSAAGEQLDLLIVHRERGPAGITGLSEFSERDGRCMIGTWLGRDFWGSGVNRESKAIMMRLAFELLGQHRLGSYSNPANERSTRALLGVDFRHEGVLRDWHRHPAGWLDVNVFGLLREEWEASELAGIEVRAEGELPAAFRSAAA</sequence>
<dbReference type="EMBL" id="CAFBLQ010000007">
    <property type="protein sequence ID" value="CAB4858939.1"/>
    <property type="molecule type" value="Genomic_DNA"/>
</dbReference>